<gene>
    <name evidence="3" type="ORF">ECRASSUSDP1_LOCUS17423</name>
</gene>
<comment type="subunit">
    <text evidence="1">Component of the TIM23 complex.</text>
</comment>
<accession>A0AAD2D037</accession>
<dbReference type="EMBL" id="CAMPGE010017584">
    <property type="protein sequence ID" value="CAI2376054.1"/>
    <property type="molecule type" value="Genomic_DNA"/>
</dbReference>
<keyword evidence="1" id="KW-0809">Transit peptide</keyword>
<dbReference type="Gene3D" id="3.40.50.1000">
    <property type="entry name" value="HAD superfamily/HAD-like"/>
    <property type="match status" value="1"/>
</dbReference>
<evidence type="ECO:0000313" key="4">
    <source>
        <dbReference type="Proteomes" id="UP001295684"/>
    </source>
</evidence>
<keyword evidence="1" id="KW-0653">Protein transport</keyword>
<evidence type="ECO:0000256" key="1">
    <source>
        <dbReference type="RuleBase" id="RU365079"/>
    </source>
</evidence>
<dbReference type="InterPro" id="IPR050365">
    <property type="entry name" value="TIM50"/>
</dbReference>
<protein>
    <recommendedName>
        <fullName evidence="1">Mitochondrial import inner membrane translocase subunit TIM50</fullName>
    </recommendedName>
</protein>
<keyword evidence="4" id="KW-1185">Reference proteome</keyword>
<proteinExistence type="inferred from homology"/>
<dbReference type="SMART" id="SM00577">
    <property type="entry name" value="CPDc"/>
    <property type="match status" value="1"/>
</dbReference>
<comment type="caution">
    <text evidence="3">The sequence shown here is derived from an EMBL/GenBank/DDBJ whole genome shotgun (WGS) entry which is preliminary data.</text>
</comment>
<dbReference type="InterPro" id="IPR036412">
    <property type="entry name" value="HAD-like_sf"/>
</dbReference>
<dbReference type="GO" id="GO:0015031">
    <property type="term" value="P:protein transport"/>
    <property type="evidence" value="ECO:0007669"/>
    <property type="project" value="UniProtKB-KW"/>
</dbReference>
<dbReference type="InterPro" id="IPR023214">
    <property type="entry name" value="HAD_sf"/>
</dbReference>
<comment type="function">
    <text evidence="1">Essential component of the TIM23 complex, a complex that mediates the translocation of transit peptide-containing proteins across the mitochondrial inner membrane.</text>
</comment>
<comment type="similarity">
    <text evidence="1">Belongs to the TIM50 family.</text>
</comment>
<dbReference type="InterPro" id="IPR004274">
    <property type="entry name" value="FCP1_dom"/>
</dbReference>
<name>A0AAD2D037_EUPCR</name>
<dbReference type="Pfam" id="PF03031">
    <property type="entry name" value="NIF"/>
    <property type="match status" value="1"/>
</dbReference>
<dbReference type="Proteomes" id="UP001295684">
    <property type="component" value="Unassembled WGS sequence"/>
</dbReference>
<evidence type="ECO:0000259" key="2">
    <source>
        <dbReference type="PROSITE" id="PS50969"/>
    </source>
</evidence>
<evidence type="ECO:0000313" key="3">
    <source>
        <dbReference type="EMBL" id="CAI2376054.1"/>
    </source>
</evidence>
<comment type="subcellular location">
    <subcellularLocation>
        <location evidence="1">Mitochondrion inner membrane</location>
        <topology evidence="1">Single-pass membrane protein</topology>
    </subcellularLocation>
</comment>
<dbReference type="PROSITE" id="PS50969">
    <property type="entry name" value="FCP1"/>
    <property type="match status" value="1"/>
</dbReference>
<keyword evidence="1" id="KW-0811">Translocation</keyword>
<keyword evidence="1" id="KW-0496">Mitochondrion</keyword>
<dbReference type="SUPFAM" id="SSF56784">
    <property type="entry name" value="HAD-like"/>
    <property type="match status" value="1"/>
</dbReference>
<reference evidence="3" key="1">
    <citation type="submission" date="2023-07" db="EMBL/GenBank/DDBJ databases">
        <authorList>
            <consortium name="AG Swart"/>
            <person name="Singh M."/>
            <person name="Singh A."/>
            <person name="Seah K."/>
            <person name="Emmerich C."/>
        </authorList>
    </citation>
    <scope>NUCLEOTIDE SEQUENCE</scope>
    <source>
        <strain evidence="3">DP1</strain>
    </source>
</reference>
<dbReference type="GO" id="GO:0005744">
    <property type="term" value="C:TIM23 mitochondrial import inner membrane translocase complex"/>
    <property type="evidence" value="ECO:0007669"/>
    <property type="project" value="UniProtKB-UniRule"/>
</dbReference>
<organism evidence="3 4">
    <name type="scientific">Euplotes crassus</name>
    <dbReference type="NCBI Taxonomy" id="5936"/>
    <lineage>
        <taxon>Eukaryota</taxon>
        <taxon>Sar</taxon>
        <taxon>Alveolata</taxon>
        <taxon>Ciliophora</taxon>
        <taxon>Intramacronucleata</taxon>
        <taxon>Spirotrichea</taxon>
        <taxon>Hypotrichia</taxon>
        <taxon>Euplotida</taxon>
        <taxon>Euplotidae</taxon>
        <taxon>Moneuplotes</taxon>
    </lineage>
</organism>
<dbReference type="AlphaFoldDB" id="A0AAD2D037"/>
<dbReference type="PANTHER" id="PTHR12210">
    <property type="entry name" value="DULLARD PROTEIN PHOSPHATASE"/>
    <property type="match status" value="1"/>
</dbReference>
<feature type="domain" description="FCP1 homology" evidence="2">
    <location>
        <begin position="364"/>
        <end position="525"/>
    </location>
</feature>
<sequence>MQREKNSSAQDLWDSCDYVDDDLDPTNGQPTTRCNRVRYFKVNEFDFLHRKGAVKNGMGLGQSKRDSLEKVKTQTIAQMKCKSMRGSIPEVSLGSVKKRPNRGDSQDLLGLKNKSKFRLFKEKAKLKISLSGSNSHPSKDQVVNKIPLENFEEEKFIGKGELTPIMEKEHMESEKEQEDTYEKYLEEINNVGDLPHEIHVSEECGLQPGICKSSVPNMYNDNSECALQVFTARPNLKRSRVFNFLPQDIIKRIQLEKLEESCKSLESNPFLAAQSLLVDSGATPIFKDPTPFFSQKNEAYWLASNADVDFDHADRYLYEFFNHKTPEHFDLGSEDLQNFKKQLGKPLPDRGRTAQPRKVCIGEHDPTKKMAFIEIDKTIMLISEEEIEDMPYYSYVDREFASRLGRKPFYIYLRPFVFAFLKAIMREYELVVYSNLDKKLLIFLLDILQSENEYFTISISHCVPGKPKNLSRFFTEGRSKKNIVLIDSCPEVVRSNMGSCVPIHPFKGKRLDVFLVYLRKYMLDLSTMEDMSEKITKDFSIVT</sequence>
<keyword evidence="1" id="KW-0813">Transport</keyword>